<feature type="region of interest" description="Disordered" evidence="8">
    <location>
        <begin position="1043"/>
        <end position="1063"/>
    </location>
</feature>
<dbReference type="InterPro" id="IPR027417">
    <property type="entry name" value="P-loop_NTPase"/>
</dbReference>
<dbReference type="InterPro" id="IPR015894">
    <property type="entry name" value="Guanylate-bd_N"/>
</dbReference>
<dbReference type="SUPFAM" id="SSF52540">
    <property type="entry name" value="P-loop containing nucleoside triphosphate hydrolases"/>
    <property type="match status" value="2"/>
</dbReference>
<dbReference type="PROSITE" id="PS51715">
    <property type="entry name" value="G_GB1_RHD3"/>
    <property type="match status" value="2"/>
</dbReference>
<dbReference type="Pfam" id="PF02263">
    <property type="entry name" value="GBP"/>
    <property type="match status" value="2"/>
</dbReference>
<evidence type="ECO:0000256" key="1">
    <source>
        <dbReference type="ARBA" id="ARBA00022588"/>
    </source>
</evidence>
<evidence type="ECO:0000256" key="6">
    <source>
        <dbReference type="PROSITE-ProRule" id="PRU01052"/>
    </source>
</evidence>
<keyword evidence="7" id="KW-0175">Coiled coil</keyword>
<keyword evidence="4" id="KW-0391">Immunity</keyword>
<proteinExistence type="inferred from homology"/>
<evidence type="ECO:0000256" key="8">
    <source>
        <dbReference type="SAM" id="MobiDB-lite"/>
    </source>
</evidence>
<dbReference type="CDD" id="cd01851">
    <property type="entry name" value="GBP"/>
    <property type="match status" value="2"/>
</dbReference>
<name>A0A9Q0X621_9SAUR</name>
<protein>
    <recommendedName>
        <fullName evidence="9">GB1/RHD3-type G domain-containing protein</fullName>
    </recommendedName>
</protein>
<dbReference type="OrthoDB" id="2135133at2759"/>
<sequence length="1164" mass="133276">MPSTSHPSVWEPTAPRVPWTFPTTPQANDMEAPICLIENRPGKKLQVNQEALGILQNIQQAVVVVAIVGLYRTGKSYLMNKLAGKDKGGFSLGATIQANTKGIWMWCRPHPFKRDHTLVLLDTEGLGDVEKSNTENDSWIFALSVLLSSTFVYNSMSTINHYALEQMHYVSELTNHIKTKASDGSPREDGGGFPDEFASFFPTFIWVVRDFTLQLALEDGRPITEDQYLEKALERKEEDLPESKLNPEFVEQARSFCDYIYKNAPAKRIQGGRAVTGSLLGTLAKSYTEAIRSGSIPCIENAVLALAQIENSAAVHEAVKRYEDTAKLMLMMPTKDVEELLRVHEECEEEALQVFMNRSFKDEDHCFQQEQQRPSLSLSLSSCTSQNQLQSKLQELCRQNEQASLDRCQAVLMELFQPVEQKIHDGSYMVPGGYQEFLKDQQNLVESYNMVPEKGLMAAKALQDFLQAKETTAQSILQTDQSLTEKEKDVEVAKTRAEASEREAQLQRKMNEKAQKMAQEMERSHKEHEKHLMAKMEQERKNLLAEQERLLNQKLQEQRRLQEESYKQEYSRFQAENAEASEVGAGQSAGSRCRVQTSLRRLRSGSDCKEGFALGATVQANTKGIWMWCVPYPERPDQTLVLLDTEGLGDVEKGDAQNDTWIFALAVLLSSTLVYNSMGTIDQSAMDRLHYVTELTEHIKAKATSGENTRGLEDSAEFVRFFPTFIWALRDFTLQLELNGRPITEDEYLENALKLKKGDTKDVHQFNLPRKCIRFYFPTRKCFIFERPTQRKNMHLLEKMKESELDPDFVEQAGQFRRYVYWTSKEKTIPGGHIVTGRLLAKLVENYVDSIRSGKVPCMENAVLALAELENSAALSQASARYVELMEKKLALPTQTIQQLLEIHAECEKEAVKVFMGRAFKDDKRLFQAKLMKTINEKKEDYCCKNELESRKVCEAALTSLSQELEDKVREGIYSCPDGYKHFVADLKKVEEKYHQQPKKGIMTDTVLQEFLKKKEDVGRTILQSDKTLTEKEKEMAEAKAKAEAAERDQELQKQQLAEQEQKMEHLKQSYETHRQQLEEKMKREREMLLEEHKMMMESKLAEQEAMLRGGFEKETRQLKEEIEHLRTESGKIKEPSWWQTALGGLLGAASLFVPQLRVLRLFK</sequence>
<dbReference type="GO" id="GO:0005525">
    <property type="term" value="F:GTP binding"/>
    <property type="evidence" value="ECO:0007669"/>
    <property type="project" value="UniProtKB-KW"/>
</dbReference>
<evidence type="ECO:0000313" key="11">
    <source>
        <dbReference type="Proteomes" id="UP001142489"/>
    </source>
</evidence>
<accession>A0A9Q0X621</accession>
<feature type="domain" description="GB1/RHD3-type G" evidence="9">
    <location>
        <begin position="610"/>
        <end position="856"/>
    </location>
</feature>
<dbReference type="Gene3D" id="3.40.50.300">
    <property type="entry name" value="P-loop containing nucleotide triphosphate hydrolases"/>
    <property type="match status" value="2"/>
</dbReference>
<evidence type="ECO:0000259" key="9">
    <source>
        <dbReference type="PROSITE" id="PS51715"/>
    </source>
</evidence>
<dbReference type="Gene3D" id="1.20.1000.10">
    <property type="entry name" value="Guanylate-binding protein, C-terminal domain"/>
    <property type="match status" value="2"/>
</dbReference>
<evidence type="ECO:0000256" key="7">
    <source>
        <dbReference type="SAM" id="Coils"/>
    </source>
</evidence>
<feature type="domain" description="GB1/RHD3-type G" evidence="9">
    <location>
        <begin position="59"/>
        <end position="296"/>
    </location>
</feature>
<organism evidence="10 11">
    <name type="scientific">Phrynocephalus forsythii</name>
    <dbReference type="NCBI Taxonomy" id="171643"/>
    <lineage>
        <taxon>Eukaryota</taxon>
        <taxon>Metazoa</taxon>
        <taxon>Chordata</taxon>
        <taxon>Craniata</taxon>
        <taxon>Vertebrata</taxon>
        <taxon>Euteleostomi</taxon>
        <taxon>Lepidosauria</taxon>
        <taxon>Squamata</taxon>
        <taxon>Bifurcata</taxon>
        <taxon>Unidentata</taxon>
        <taxon>Episquamata</taxon>
        <taxon>Toxicofera</taxon>
        <taxon>Iguania</taxon>
        <taxon>Acrodonta</taxon>
        <taxon>Agamidae</taxon>
        <taxon>Agaminae</taxon>
        <taxon>Phrynocephalus</taxon>
    </lineage>
</organism>
<dbReference type="CDD" id="cd16269">
    <property type="entry name" value="GBP_C"/>
    <property type="match status" value="2"/>
</dbReference>
<dbReference type="GO" id="GO:0003924">
    <property type="term" value="F:GTPase activity"/>
    <property type="evidence" value="ECO:0007669"/>
    <property type="project" value="InterPro"/>
</dbReference>
<evidence type="ECO:0000313" key="10">
    <source>
        <dbReference type="EMBL" id="KAJ7304021.1"/>
    </source>
</evidence>
<evidence type="ECO:0000256" key="4">
    <source>
        <dbReference type="ARBA" id="ARBA00022859"/>
    </source>
</evidence>
<feature type="coiled-coil region" evidence="7">
    <location>
        <begin position="483"/>
        <end position="565"/>
    </location>
</feature>
<dbReference type="InterPro" id="IPR036543">
    <property type="entry name" value="Guanylate-bd_C_sf"/>
</dbReference>
<feature type="region of interest" description="Disordered" evidence="8">
    <location>
        <begin position="1"/>
        <end position="25"/>
    </location>
</feature>
<dbReference type="InterPro" id="IPR003191">
    <property type="entry name" value="Guanylate-bd/ATL_C"/>
</dbReference>
<keyword evidence="3" id="KW-0378">Hydrolase</keyword>
<keyword evidence="1" id="KW-0399">Innate immunity</keyword>
<keyword evidence="2" id="KW-0547">Nucleotide-binding</keyword>
<comment type="similarity">
    <text evidence="6">Belongs to the TRAFAC class dynamin-like GTPase superfamily. GB1/RHD3 GTPase family.</text>
</comment>
<evidence type="ECO:0000256" key="5">
    <source>
        <dbReference type="ARBA" id="ARBA00023134"/>
    </source>
</evidence>
<dbReference type="AlphaFoldDB" id="A0A9Q0X621"/>
<dbReference type="Proteomes" id="UP001142489">
    <property type="component" value="Unassembled WGS sequence"/>
</dbReference>
<dbReference type="GO" id="GO:0045087">
    <property type="term" value="P:innate immune response"/>
    <property type="evidence" value="ECO:0007669"/>
    <property type="project" value="UniProtKB-KW"/>
</dbReference>
<evidence type="ECO:0000256" key="2">
    <source>
        <dbReference type="ARBA" id="ARBA00022741"/>
    </source>
</evidence>
<reference evidence="10" key="1">
    <citation type="journal article" date="2023" name="DNA Res.">
        <title>Chromosome-level genome assembly of Phrynocephalus forsythii using third-generation DNA sequencing and Hi-C analysis.</title>
        <authorList>
            <person name="Qi Y."/>
            <person name="Zhao W."/>
            <person name="Zhao Y."/>
            <person name="Niu C."/>
            <person name="Cao S."/>
            <person name="Zhang Y."/>
        </authorList>
    </citation>
    <scope>NUCLEOTIDE SEQUENCE</scope>
    <source>
        <tissue evidence="10">Muscle</tissue>
    </source>
</reference>
<dbReference type="SUPFAM" id="SSF48340">
    <property type="entry name" value="Interferon-induced guanylate-binding protein 1 (GBP1), C-terminal domain"/>
    <property type="match status" value="2"/>
</dbReference>
<keyword evidence="5" id="KW-0342">GTP-binding</keyword>
<feature type="compositionally biased region" description="Basic and acidic residues" evidence="8">
    <location>
        <begin position="1043"/>
        <end position="1052"/>
    </location>
</feature>
<dbReference type="InterPro" id="IPR030386">
    <property type="entry name" value="G_GB1_RHD3_dom"/>
</dbReference>
<evidence type="ECO:0000256" key="3">
    <source>
        <dbReference type="ARBA" id="ARBA00022801"/>
    </source>
</evidence>
<dbReference type="FunFam" id="1.20.1000.10:FF:000001">
    <property type="entry name" value="Guanylate binding protein 1"/>
    <property type="match status" value="2"/>
</dbReference>
<gene>
    <name evidence="10" type="ORF">JRQ81_011540</name>
</gene>
<keyword evidence="11" id="KW-1185">Reference proteome</keyword>
<dbReference type="FunFam" id="3.40.50.300:FF:000422">
    <property type="entry name" value="Guanylate-binding protein 1"/>
    <property type="match status" value="2"/>
</dbReference>
<dbReference type="Pfam" id="PF02841">
    <property type="entry name" value="GBP_C"/>
    <property type="match status" value="2"/>
</dbReference>
<dbReference type="InterPro" id="IPR037684">
    <property type="entry name" value="GBP_C"/>
</dbReference>
<dbReference type="EMBL" id="JAPFRF010000023">
    <property type="protein sequence ID" value="KAJ7304021.1"/>
    <property type="molecule type" value="Genomic_DNA"/>
</dbReference>
<comment type="caution">
    <text evidence="10">The sequence shown here is derived from an EMBL/GenBank/DDBJ whole genome shotgun (WGS) entry which is preliminary data.</text>
</comment>
<dbReference type="PANTHER" id="PTHR10751">
    <property type="entry name" value="GUANYLATE BINDING PROTEIN"/>
    <property type="match status" value="1"/>
</dbReference>